<name>A0A9P8QBU4_WICPI</name>
<proteinExistence type="predicted"/>
<dbReference type="Proteomes" id="UP000774326">
    <property type="component" value="Unassembled WGS sequence"/>
</dbReference>
<reference evidence="1" key="1">
    <citation type="journal article" date="2021" name="Open Biol.">
        <title>Shared evolutionary footprints suggest mitochondrial oxidative damage underlies multiple complex I losses in fungi.</title>
        <authorList>
            <person name="Schikora-Tamarit M.A."/>
            <person name="Marcet-Houben M."/>
            <person name="Nosek J."/>
            <person name="Gabaldon T."/>
        </authorList>
    </citation>
    <scope>NUCLEOTIDE SEQUENCE</scope>
    <source>
        <strain evidence="1">CBS2887</strain>
    </source>
</reference>
<organism evidence="1 2">
    <name type="scientific">Wickerhamomyces pijperi</name>
    <name type="common">Yeast</name>
    <name type="synonym">Pichia pijperi</name>
    <dbReference type="NCBI Taxonomy" id="599730"/>
    <lineage>
        <taxon>Eukaryota</taxon>
        <taxon>Fungi</taxon>
        <taxon>Dikarya</taxon>
        <taxon>Ascomycota</taxon>
        <taxon>Saccharomycotina</taxon>
        <taxon>Saccharomycetes</taxon>
        <taxon>Phaffomycetales</taxon>
        <taxon>Wickerhamomycetaceae</taxon>
        <taxon>Wickerhamomyces</taxon>
    </lineage>
</organism>
<protein>
    <submittedName>
        <fullName evidence="1">Uncharacterized protein</fullName>
    </submittedName>
</protein>
<sequence length="199" mass="21386">MLSDTLFNHPALEAKNLSNTATLPVAGVASLTMASTSNGSSPYDLKVEVSSSLKYEATEVFPETICGSLCSALLNNSGSENSARELRVNSLYPLLIKVPAPESVNNSFCKSSTLIIATDEDLGRCISKSLISLIFNLVPYLTHDSFIKSSNSSSKLITEIFSPVFPLMIPPFSFKYTIFKGSNTRANSPAATSALTFRI</sequence>
<evidence type="ECO:0000313" key="2">
    <source>
        <dbReference type="Proteomes" id="UP000774326"/>
    </source>
</evidence>
<keyword evidence="2" id="KW-1185">Reference proteome</keyword>
<comment type="caution">
    <text evidence="1">The sequence shown here is derived from an EMBL/GenBank/DDBJ whole genome shotgun (WGS) entry which is preliminary data.</text>
</comment>
<dbReference type="AlphaFoldDB" id="A0A9P8QBU4"/>
<gene>
    <name evidence="1" type="ORF">WICPIJ_001320</name>
</gene>
<reference evidence="1" key="2">
    <citation type="submission" date="2021-01" db="EMBL/GenBank/DDBJ databases">
        <authorList>
            <person name="Schikora-Tamarit M.A."/>
        </authorList>
    </citation>
    <scope>NUCLEOTIDE SEQUENCE</scope>
    <source>
        <strain evidence="1">CBS2887</strain>
    </source>
</reference>
<evidence type="ECO:0000313" key="1">
    <source>
        <dbReference type="EMBL" id="KAH3687697.1"/>
    </source>
</evidence>
<dbReference type="EMBL" id="JAEUBG010000665">
    <property type="protein sequence ID" value="KAH3687697.1"/>
    <property type="molecule type" value="Genomic_DNA"/>
</dbReference>
<accession>A0A9P8QBU4</accession>